<dbReference type="EMBL" id="RSCK01000169">
    <property type="protein sequence ID" value="RUS97521.1"/>
    <property type="molecule type" value="Genomic_DNA"/>
</dbReference>
<comment type="caution">
    <text evidence="1">The sequence shown here is derived from an EMBL/GenBank/DDBJ whole genome shotgun (WGS) entry which is preliminary data.</text>
</comment>
<name>A0AB37U8X5_9CYAN</name>
<evidence type="ECO:0000313" key="1">
    <source>
        <dbReference type="EMBL" id="RUS97521.1"/>
    </source>
</evidence>
<keyword evidence="2" id="KW-1185">Reference proteome</keyword>
<organism evidence="1 2">
    <name type="scientific">Chroococcidiopsis cubana SAG 39.79</name>
    <dbReference type="NCBI Taxonomy" id="388085"/>
    <lineage>
        <taxon>Bacteria</taxon>
        <taxon>Bacillati</taxon>
        <taxon>Cyanobacteriota</taxon>
        <taxon>Cyanophyceae</taxon>
        <taxon>Chroococcidiopsidales</taxon>
        <taxon>Chroococcidiopsidaceae</taxon>
        <taxon>Chroococcidiopsis</taxon>
    </lineage>
</organism>
<evidence type="ECO:0008006" key="3">
    <source>
        <dbReference type="Google" id="ProtNLM"/>
    </source>
</evidence>
<protein>
    <recommendedName>
        <fullName evidence="3">CopG-like ribbon-helix-helix domain-containing protein</fullName>
    </recommendedName>
</protein>
<gene>
    <name evidence="1" type="ORF">DSM107010_69860</name>
</gene>
<proteinExistence type="predicted"/>
<evidence type="ECO:0000313" key="2">
    <source>
        <dbReference type="Proteomes" id="UP000282574"/>
    </source>
</evidence>
<dbReference type="Proteomes" id="UP000282574">
    <property type="component" value="Unassembled WGS sequence"/>
</dbReference>
<dbReference type="AlphaFoldDB" id="A0AB37U8X5"/>
<sequence length="65" mass="7430">MARVRDERTGKFCLVESEPISKKQIGVRLPLSMEEKLRQIAGKDMSAWVREAIAEKLEREQQASA</sequence>
<reference evidence="1 2" key="1">
    <citation type="journal article" date="2019" name="Genome Biol. Evol.">
        <title>Day and night: Metabolic profiles and evolutionary relationships of six axenic non-marine cyanobacteria.</title>
        <authorList>
            <person name="Will S.E."/>
            <person name="Henke P."/>
            <person name="Boedeker C."/>
            <person name="Huang S."/>
            <person name="Brinkmann H."/>
            <person name="Rohde M."/>
            <person name="Jarek M."/>
            <person name="Friedl T."/>
            <person name="Seufert S."/>
            <person name="Schumacher M."/>
            <person name="Overmann J."/>
            <person name="Neumann-Schaal M."/>
            <person name="Petersen J."/>
        </authorList>
    </citation>
    <scope>NUCLEOTIDE SEQUENCE [LARGE SCALE GENOMIC DNA]</scope>
    <source>
        <strain evidence="1 2">SAG 39.79</strain>
    </source>
</reference>
<accession>A0AB37U8X5</accession>
<dbReference type="RefSeq" id="WP_106171558.1">
    <property type="nucleotide sequence ID" value="NZ_JAVKZF010000009.1"/>
</dbReference>